<dbReference type="PROSITE" id="PS00211">
    <property type="entry name" value="ABC_TRANSPORTER_1"/>
    <property type="match status" value="2"/>
</dbReference>
<dbReference type="Pfam" id="PF00005">
    <property type="entry name" value="ABC_tran"/>
    <property type="match status" value="2"/>
</dbReference>
<dbReference type="InterPro" id="IPR015854">
    <property type="entry name" value="ABC_transpr_LolD-like"/>
</dbReference>
<feature type="region of interest" description="Disordered" evidence="3">
    <location>
        <begin position="226"/>
        <end position="261"/>
    </location>
</feature>
<dbReference type="SUPFAM" id="SSF52540">
    <property type="entry name" value="P-loop containing nucleoside triphosphate hydrolases"/>
    <property type="match status" value="2"/>
</dbReference>
<dbReference type="SMART" id="SM00382">
    <property type="entry name" value="AAA"/>
    <property type="match status" value="2"/>
</dbReference>
<dbReference type="GO" id="GO:0005524">
    <property type="term" value="F:ATP binding"/>
    <property type="evidence" value="ECO:0007669"/>
    <property type="project" value="UniProtKB-KW"/>
</dbReference>
<dbReference type="PROSITE" id="PS50893">
    <property type="entry name" value="ABC_TRANSPORTER_2"/>
    <property type="match status" value="2"/>
</dbReference>
<dbReference type="AlphaFoldDB" id="A5CTR9"/>
<keyword evidence="6" id="KW-1185">Reference proteome</keyword>
<evidence type="ECO:0000313" key="5">
    <source>
        <dbReference type="EMBL" id="CAN02502.1"/>
    </source>
</evidence>
<dbReference type="InterPro" id="IPR003439">
    <property type="entry name" value="ABC_transporter-like_ATP-bd"/>
</dbReference>
<dbReference type="InterPro" id="IPR027417">
    <property type="entry name" value="P-loop_NTPase"/>
</dbReference>
<dbReference type="Proteomes" id="UP000001564">
    <property type="component" value="Chromosome"/>
</dbReference>
<feature type="domain" description="ABC transporter" evidence="4">
    <location>
        <begin position="266"/>
        <end position="481"/>
    </location>
</feature>
<dbReference type="GO" id="GO:0005886">
    <property type="term" value="C:plasma membrane"/>
    <property type="evidence" value="ECO:0007669"/>
    <property type="project" value="TreeGrafter"/>
</dbReference>
<dbReference type="InterPro" id="IPR017871">
    <property type="entry name" value="ABC_transporter-like_CS"/>
</dbReference>
<dbReference type="KEGG" id="cmi:CMM_2423"/>
<name>A5CTR9_CLAM3</name>
<evidence type="ECO:0000313" key="6">
    <source>
        <dbReference type="Proteomes" id="UP000001564"/>
    </source>
</evidence>
<dbReference type="RefSeq" id="WP_012039112.1">
    <property type="nucleotide sequence ID" value="NC_009480.1"/>
</dbReference>
<evidence type="ECO:0000256" key="3">
    <source>
        <dbReference type="SAM" id="MobiDB-lite"/>
    </source>
</evidence>
<dbReference type="InterPro" id="IPR003593">
    <property type="entry name" value="AAA+_ATPase"/>
</dbReference>
<dbReference type="GO" id="GO:0016887">
    <property type="term" value="F:ATP hydrolysis activity"/>
    <property type="evidence" value="ECO:0007669"/>
    <property type="project" value="InterPro"/>
</dbReference>
<dbReference type="HOGENOM" id="CLU_000604_86_2_11"/>
<accession>A5CTR9</accession>
<gene>
    <name evidence="5" type="ordered locus">CMM_2423</name>
</gene>
<dbReference type="Gene3D" id="3.40.50.300">
    <property type="entry name" value="P-loop containing nucleotide triphosphate hydrolases"/>
    <property type="match status" value="2"/>
</dbReference>
<protein>
    <submittedName>
        <fullName evidence="5">Peptide ABC transporter, ATP-binding protein</fullName>
    </submittedName>
</protein>
<dbReference type="eggNOG" id="COG4172">
    <property type="taxonomic scope" value="Bacteria"/>
</dbReference>
<keyword evidence="1" id="KW-0547">Nucleotide-binding</keyword>
<keyword evidence="2 5" id="KW-0067">ATP-binding</keyword>
<proteinExistence type="predicted"/>
<dbReference type="PANTHER" id="PTHR24220">
    <property type="entry name" value="IMPORT ATP-BINDING PROTEIN"/>
    <property type="match status" value="1"/>
</dbReference>
<feature type="domain" description="ABC transporter" evidence="4">
    <location>
        <begin position="5"/>
        <end position="252"/>
    </location>
</feature>
<reference evidence="5 6" key="1">
    <citation type="journal article" date="2008" name="J. Bacteriol.">
        <title>The genome sequence of the tomato-pathogenic actinomycete Clavibacter michiganensis subsp. michiganensis NCPPB382 reveals a large island involved in pathogenicity.</title>
        <authorList>
            <person name="Gartemann K.H."/>
            <person name="Abt B."/>
            <person name="Bekel T."/>
            <person name="Burger A."/>
            <person name="Engemann J."/>
            <person name="Flugel M."/>
            <person name="Gaigalat L."/>
            <person name="Goesmann A."/>
            <person name="Grafen I."/>
            <person name="Kalinowski J."/>
            <person name="Kaup O."/>
            <person name="Kirchner O."/>
            <person name="Krause L."/>
            <person name="Linke B."/>
            <person name="McHardy A."/>
            <person name="Meyer F."/>
            <person name="Pohle S."/>
            <person name="Ruckert C."/>
            <person name="Schneiker S."/>
            <person name="Zellermann E.M."/>
            <person name="Puhler A."/>
            <person name="Eichenlaub R."/>
            <person name="Kaiser O."/>
            <person name="Bartels D."/>
        </authorList>
    </citation>
    <scope>NUCLEOTIDE SEQUENCE [LARGE SCALE GENOMIC DNA]</scope>
    <source>
        <strain evidence="5 6">NCPPB 382</strain>
    </source>
</reference>
<sequence>MIPAVEVSGLTVQGGTGASDASGTGAALLRGIDLRIAPGEVVGLSGPSGSGKSTLLHALLGHLSPGTSITAGTVRVHGVDPLTPAGRRLLRGRVVGHMPQDPASALDPARTALHHIREAARRSAGRADLGRLALDAARDAHLDPALLRRRGSELSGGQAQRVILAALLAARPAVVLLDEPTSALDAETTGLVARHVTRLPWLPTVVIASHDPHVLARTGGRVITLRDGVRGSGSPPDAAPSPDARGPATAGARTAPALPTASAPAVDVSGLRIRFGAHRVVEEASFAIPPGAMLALRGRSGSGKTSVGRAIAGLLVPEAGTLDVAGARIPWAGDDRIRSEKPLVIPVIQDSRAALHPGETVRTALVRAGRAAGRQGLTSADPAELLARFGLDPRLLERRPHQLSGGQRQRVAIARAMASAPTLLVCDEVTASLDATAERMVLDALDEARTRTGVAILLITHSPAAADRAHRVLTLDAGRLA</sequence>
<feature type="compositionally biased region" description="Low complexity" evidence="3">
    <location>
        <begin position="232"/>
        <end position="261"/>
    </location>
</feature>
<organism evidence="5 6">
    <name type="scientific">Clavibacter michiganensis subsp. michiganensis (strain NCPPB 382)</name>
    <dbReference type="NCBI Taxonomy" id="443906"/>
    <lineage>
        <taxon>Bacteria</taxon>
        <taxon>Bacillati</taxon>
        <taxon>Actinomycetota</taxon>
        <taxon>Actinomycetes</taxon>
        <taxon>Micrococcales</taxon>
        <taxon>Microbacteriaceae</taxon>
        <taxon>Clavibacter</taxon>
    </lineage>
</organism>
<evidence type="ECO:0000256" key="2">
    <source>
        <dbReference type="ARBA" id="ARBA00022840"/>
    </source>
</evidence>
<evidence type="ECO:0000259" key="4">
    <source>
        <dbReference type="PROSITE" id="PS50893"/>
    </source>
</evidence>
<dbReference type="GO" id="GO:0022857">
    <property type="term" value="F:transmembrane transporter activity"/>
    <property type="evidence" value="ECO:0007669"/>
    <property type="project" value="TreeGrafter"/>
</dbReference>
<dbReference type="OrthoDB" id="2986442at2"/>
<evidence type="ECO:0000256" key="1">
    <source>
        <dbReference type="ARBA" id="ARBA00022741"/>
    </source>
</evidence>
<dbReference type="EMBL" id="AM711867">
    <property type="protein sequence ID" value="CAN02502.1"/>
    <property type="molecule type" value="Genomic_DNA"/>
</dbReference>
<dbReference type="PANTHER" id="PTHR24220:SF685">
    <property type="entry name" value="ABC TRANSPORTER RELATED"/>
    <property type="match status" value="1"/>
</dbReference>